<dbReference type="NCBIfam" id="TIGR00481">
    <property type="entry name" value="YbhB/YbcL family Raf kinase inhibitor-like protein"/>
    <property type="match status" value="1"/>
</dbReference>
<dbReference type="HOGENOM" id="CLU_083918_3_2_5"/>
<dbReference type="SUPFAM" id="SSF49777">
    <property type="entry name" value="PEBP-like"/>
    <property type="match status" value="1"/>
</dbReference>
<proteinExistence type="predicted"/>
<dbReference type="InterPro" id="IPR036610">
    <property type="entry name" value="PEBP-like_sf"/>
</dbReference>
<dbReference type="EMBL" id="CP003236">
    <property type="protein sequence ID" value="AFK53295.1"/>
    <property type="molecule type" value="Genomic_DNA"/>
</dbReference>
<sequence>MGASPADQETGSMPLTLRSPAFADGERIPDRFARTGDNLSPPLDWQDAPEGTRSFLLIVEDPDAPGGTFRHWAVFDLHADRTGLEEGAGRPGSGVHHGTNDFGSAAYDGPEPPEGHGPHHYYFRLAALDIDHLDVDPGRRVGEIWAAARPHMLAEAGLVGVYERGRG</sequence>
<dbReference type="PATRIC" id="fig|1110502.3.peg.1503"/>
<protein>
    <submittedName>
        <fullName evidence="2">PEBP family protein</fullName>
    </submittedName>
</protein>
<dbReference type="CDD" id="cd00865">
    <property type="entry name" value="PEBP_bact_arch"/>
    <property type="match status" value="1"/>
</dbReference>
<reference evidence="2 3" key="1">
    <citation type="journal article" date="2012" name="J. Am. Chem. Soc.">
        <title>Bacterial biosynthesis and maturation of the didemnin anti-cancer agents.</title>
        <authorList>
            <person name="Xu Y."/>
            <person name="Kersten R.D."/>
            <person name="Nam S.J."/>
            <person name="Lu L."/>
            <person name="Al-Suwailem A.M."/>
            <person name="Zheng H."/>
            <person name="Fenical W."/>
            <person name="Dorrestein P.C."/>
            <person name="Moore B.S."/>
            <person name="Qian P.Y."/>
        </authorList>
    </citation>
    <scope>NUCLEOTIDE SEQUENCE [LARGE SCALE GENOMIC DNA]</scope>
    <source>
        <strain evidence="2 3">KA081020-065</strain>
    </source>
</reference>
<dbReference type="InterPro" id="IPR005247">
    <property type="entry name" value="YbhB_YbcL/LppC-like"/>
</dbReference>
<dbReference type="eggNOG" id="COG1881">
    <property type="taxonomic scope" value="Bacteria"/>
</dbReference>
<dbReference type="PANTHER" id="PTHR30289:SF1">
    <property type="entry name" value="PEBP (PHOSPHATIDYLETHANOLAMINE-BINDING PROTEIN) FAMILY PROTEIN"/>
    <property type="match status" value="1"/>
</dbReference>
<dbReference type="AlphaFoldDB" id="I3TKK7"/>
<evidence type="ECO:0000256" key="1">
    <source>
        <dbReference type="SAM" id="MobiDB-lite"/>
    </source>
</evidence>
<dbReference type="InterPro" id="IPR008914">
    <property type="entry name" value="PEBP"/>
</dbReference>
<evidence type="ECO:0000313" key="2">
    <source>
        <dbReference type="EMBL" id="AFK53295.1"/>
    </source>
</evidence>
<feature type="region of interest" description="Disordered" evidence="1">
    <location>
        <begin position="1"/>
        <end position="47"/>
    </location>
</feature>
<organism evidence="2 3">
    <name type="scientific">Tistrella mobilis (strain KA081020-065)</name>
    <dbReference type="NCBI Taxonomy" id="1110502"/>
    <lineage>
        <taxon>Bacteria</taxon>
        <taxon>Pseudomonadati</taxon>
        <taxon>Pseudomonadota</taxon>
        <taxon>Alphaproteobacteria</taxon>
        <taxon>Geminicoccales</taxon>
        <taxon>Geminicoccaceae</taxon>
        <taxon>Tistrella</taxon>
    </lineage>
</organism>
<dbReference type="Proteomes" id="UP000005258">
    <property type="component" value="Chromosome"/>
</dbReference>
<dbReference type="STRING" id="1110502.TMO_1456"/>
<dbReference type="Gene3D" id="3.90.280.10">
    <property type="entry name" value="PEBP-like"/>
    <property type="match status" value="1"/>
</dbReference>
<evidence type="ECO:0000313" key="3">
    <source>
        <dbReference type="Proteomes" id="UP000005258"/>
    </source>
</evidence>
<keyword evidence="3" id="KW-1185">Reference proteome</keyword>
<feature type="compositionally biased region" description="Basic and acidic residues" evidence="1">
    <location>
        <begin position="24"/>
        <end position="34"/>
    </location>
</feature>
<dbReference type="KEGG" id="tmo:TMO_1456"/>
<gene>
    <name evidence="2" type="ordered locus">TMO_1456</name>
</gene>
<dbReference type="Pfam" id="PF01161">
    <property type="entry name" value="PBP"/>
    <property type="match status" value="1"/>
</dbReference>
<dbReference type="PANTHER" id="PTHR30289">
    <property type="entry name" value="UNCHARACTERIZED PROTEIN YBCL-RELATED"/>
    <property type="match status" value="1"/>
</dbReference>
<accession>I3TKK7</accession>
<name>I3TKK7_TISMK</name>